<sequence length="101" mass="11067">VDYSRYSAPSIAAFGEISQQGSGRDAARFRRARDGPSENPRQKREAQDQGGIPGGLSFGDFSLAKQRKVTRLSGRDPTYKTPVAAATQKPKTQQSYVHIKL</sequence>
<evidence type="ECO:0000313" key="2">
    <source>
        <dbReference type="EMBL" id="MCQ8117335.1"/>
    </source>
</evidence>
<proteinExistence type="predicted"/>
<name>A0ABT1TRD0_9GAMM</name>
<comment type="caution">
    <text evidence="2">The sequence shown here is derived from an EMBL/GenBank/DDBJ whole genome shotgun (WGS) entry which is preliminary data.</text>
</comment>
<reference evidence="2 3" key="1">
    <citation type="submission" date="2022-07" db="EMBL/GenBank/DDBJ databases">
        <title>Methylomonas rivi sp. nov., Methylomonas rosea sp. nov., Methylomonas aureus sp. nov. and Methylomonas subterranea sp. nov., four novel methanotrophs isolated from a freshwater creek and the deep terrestrial subsurface.</title>
        <authorList>
            <person name="Abin C."/>
            <person name="Sankaranarayanan K."/>
            <person name="Garner C."/>
            <person name="Sindelar R."/>
            <person name="Kotary K."/>
            <person name="Garner R."/>
            <person name="Barclay S."/>
            <person name="Lawson P."/>
            <person name="Krumholz L."/>
        </authorList>
    </citation>
    <scope>NUCLEOTIDE SEQUENCE [LARGE SCALE GENOMIC DNA]</scope>
    <source>
        <strain evidence="2 3">WSC-7</strain>
    </source>
</reference>
<feature type="non-terminal residue" evidence="2">
    <location>
        <position position="1"/>
    </location>
</feature>
<evidence type="ECO:0000256" key="1">
    <source>
        <dbReference type="SAM" id="MobiDB-lite"/>
    </source>
</evidence>
<feature type="region of interest" description="Disordered" evidence="1">
    <location>
        <begin position="17"/>
        <end position="101"/>
    </location>
</feature>
<protein>
    <submittedName>
        <fullName evidence="2">Uncharacterized protein</fullName>
    </submittedName>
</protein>
<dbReference type="EMBL" id="JANIBL010000019">
    <property type="protein sequence ID" value="MCQ8117335.1"/>
    <property type="molecule type" value="Genomic_DNA"/>
</dbReference>
<organism evidence="2 3">
    <name type="scientific">Methylomonas rosea</name>
    <dbReference type="NCBI Taxonomy" id="2952227"/>
    <lineage>
        <taxon>Bacteria</taxon>
        <taxon>Pseudomonadati</taxon>
        <taxon>Pseudomonadota</taxon>
        <taxon>Gammaproteobacteria</taxon>
        <taxon>Methylococcales</taxon>
        <taxon>Methylococcaceae</taxon>
        <taxon>Methylomonas</taxon>
    </lineage>
</organism>
<evidence type="ECO:0000313" key="3">
    <source>
        <dbReference type="Proteomes" id="UP001524570"/>
    </source>
</evidence>
<feature type="compositionally biased region" description="Polar residues" evidence="1">
    <location>
        <begin position="89"/>
        <end position="101"/>
    </location>
</feature>
<feature type="compositionally biased region" description="Basic and acidic residues" evidence="1">
    <location>
        <begin position="25"/>
        <end position="47"/>
    </location>
</feature>
<accession>A0ABT1TRD0</accession>
<gene>
    <name evidence="2" type="ORF">NP589_07855</name>
</gene>
<dbReference type="RefSeq" id="WP_256606481.1">
    <property type="nucleotide sequence ID" value="NZ_JANIBL010000019.1"/>
</dbReference>
<keyword evidence="3" id="KW-1185">Reference proteome</keyword>
<dbReference type="Proteomes" id="UP001524570">
    <property type="component" value="Unassembled WGS sequence"/>
</dbReference>